<feature type="binding site" evidence="12">
    <location>
        <position position="137"/>
    </location>
    <ligand>
        <name>CTP</name>
        <dbReference type="ChEBI" id="CHEBI:37563"/>
    </ligand>
</feature>
<dbReference type="GO" id="GO:0160016">
    <property type="term" value="F:CCACCA tRNA nucleotidyltransferase activity"/>
    <property type="evidence" value="ECO:0007669"/>
    <property type="project" value="RHEA"/>
</dbReference>
<evidence type="ECO:0000256" key="1">
    <source>
        <dbReference type="ARBA" id="ARBA00022596"/>
    </source>
</evidence>
<keyword evidence="12" id="KW-0511">Multifunctional enzyme</keyword>
<evidence type="ECO:0000256" key="8">
    <source>
        <dbReference type="ARBA" id="ARBA00022801"/>
    </source>
</evidence>
<comment type="similarity">
    <text evidence="12">Belongs to the tRNA nucleotidyltransferase/poly(A) polymerase family. Bacterial CCA-adding enzyme type 1 subfamily.</text>
</comment>
<dbReference type="InterPro" id="IPR050124">
    <property type="entry name" value="tRNA_CCA-adding_enzyme"/>
</dbReference>
<keyword evidence="7 12" id="KW-0692">RNA repair</keyword>
<feature type="binding site" evidence="12">
    <location>
        <position position="137"/>
    </location>
    <ligand>
        <name>ATP</name>
        <dbReference type="ChEBI" id="CHEBI:30616"/>
    </ligand>
</feature>
<dbReference type="EC" id="3.1.4.-" evidence="12"/>
<dbReference type="CDD" id="cd05398">
    <property type="entry name" value="NT_ClassII-CCAase"/>
    <property type="match status" value="1"/>
</dbReference>
<dbReference type="SUPFAM" id="SSF81891">
    <property type="entry name" value="Poly A polymerase C-terminal region-like"/>
    <property type="match status" value="1"/>
</dbReference>
<proteinExistence type="inferred from homology"/>
<comment type="catalytic activity">
    <reaction evidence="12">
        <text>a tRNA precursor + 2 CTP + ATP = a tRNA with a 3' CCA end + 3 diphosphate</text>
        <dbReference type="Rhea" id="RHEA:14433"/>
        <dbReference type="Rhea" id="RHEA-COMP:10465"/>
        <dbReference type="Rhea" id="RHEA-COMP:10468"/>
        <dbReference type="ChEBI" id="CHEBI:30616"/>
        <dbReference type="ChEBI" id="CHEBI:33019"/>
        <dbReference type="ChEBI" id="CHEBI:37563"/>
        <dbReference type="ChEBI" id="CHEBI:74896"/>
        <dbReference type="ChEBI" id="CHEBI:83071"/>
        <dbReference type="EC" id="2.7.7.72"/>
    </reaction>
</comment>
<dbReference type="GO" id="GO:0000049">
    <property type="term" value="F:tRNA binding"/>
    <property type="evidence" value="ECO:0007669"/>
    <property type="project" value="UniProtKB-UniRule"/>
</dbReference>
<feature type="binding site" evidence="12">
    <location>
        <position position="8"/>
    </location>
    <ligand>
        <name>CTP</name>
        <dbReference type="ChEBI" id="CHEBI:37563"/>
    </ligand>
</feature>
<dbReference type="AlphaFoldDB" id="A0A1V3J288"/>
<dbReference type="GO" id="GO:0016791">
    <property type="term" value="F:phosphatase activity"/>
    <property type="evidence" value="ECO:0007669"/>
    <property type="project" value="UniProtKB-UniRule"/>
</dbReference>
<dbReference type="InterPro" id="IPR043519">
    <property type="entry name" value="NT_sf"/>
</dbReference>
<feature type="binding site" evidence="12">
    <location>
        <position position="11"/>
    </location>
    <ligand>
        <name>ATP</name>
        <dbReference type="ChEBI" id="CHEBI:30616"/>
    </ligand>
</feature>
<evidence type="ECO:0000256" key="10">
    <source>
        <dbReference type="ARBA" id="ARBA00022842"/>
    </source>
</evidence>
<dbReference type="PANTHER" id="PTHR47545">
    <property type="entry name" value="MULTIFUNCTIONAL CCA PROTEIN"/>
    <property type="match status" value="1"/>
</dbReference>
<dbReference type="InterPro" id="IPR012006">
    <property type="entry name" value="CCA_bact"/>
</dbReference>
<evidence type="ECO:0000256" key="7">
    <source>
        <dbReference type="ARBA" id="ARBA00022800"/>
    </source>
</evidence>
<dbReference type="InterPro" id="IPR002646">
    <property type="entry name" value="PolA_pol_head_dom"/>
</dbReference>
<feature type="binding site" evidence="12">
    <location>
        <position position="140"/>
    </location>
    <ligand>
        <name>CTP</name>
        <dbReference type="ChEBI" id="CHEBI:37563"/>
    </ligand>
</feature>
<feature type="binding site" evidence="12">
    <location>
        <position position="91"/>
    </location>
    <ligand>
        <name>ATP</name>
        <dbReference type="ChEBI" id="CHEBI:30616"/>
    </ligand>
</feature>
<keyword evidence="15" id="KW-1185">Reference proteome</keyword>
<keyword evidence="6 12" id="KW-0547">Nucleotide-binding</keyword>
<comment type="cofactor">
    <cofactor evidence="12">
        <name>Mg(2+)</name>
        <dbReference type="ChEBI" id="CHEBI:18420"/>
    </cofactor>
    <text evidence="12">Magnesium is required for nucleotidyltransferase activity.</text>
</comment>
<keyword evidence="9 12" id="KW-0067">ATP-binding</keyword>
<feature type="binding site" evidence="12">
    <location>
        <position position="23"/>
    </location>
    <ligand>
        <name>Mg(2+)</name>
        <dbReference type="ChEBI" id="CHEBI:18420"/>
    </ligand>
</feature>
<dbReference type="Pfam" id="PF12627">
    <property type="entry name" value="PolyA_pol_RNAbd"/>
    <property type="match status" value="1"/>
</dbReference>
<evidence type="ECO:0000256" key="11">
    <source>
        <dbReference type="ARBA" id="ARBA00022884"/>
    </source>
</evidence>
<dbReference type="EC" id="3.1.3.-" evidence="12"/>
<comment type="catalytic activity">
    <reaction evidence="12">
        <text>a tRNA with a 3' CCA end + 2 CTP + ATP = a tRNA with a 3' CCACCA end + 3 diphosphate</text>
        <dbReference type="Rhea" id="RHEA:76235"/>
        <dbReference type="Rhea" id="RHEA-COMP:10468"/>
        <dbReference type="Rhea" id="RHEA-COMP:18655"/>
        <dbReference type="ChEBI" id="CHEBI:30616"/>
        <dbReference type="ChEBI" id="CHEBI:33019"/>
        <dbReference type="ChEBI" id="CHEBI:37563"/>
        <dbReference type="ChEBI" id="CHEBI:83071"/>
        <dbReference type="ChEBI" id="CHEBI:195187"/>
    </reaction>
</comment>
<sequence length="429" mass="49670">MEIYLVGGAVRDRLLGLPVKDRDWVIVGATPEQLLAQGYQQVGKDFPVFLNPQTKEEYALARTERKSGKGYTGFLCDFSENITLEEDLIRRDLTINAMAQDKQGHLFDPYQGKQDLDKRILRHISPAFAEDPLRVLRVARFAARFHHLGFHIALETLQLMENLVQSGELSHLTAERVWLETEKALNEKHPEIYFEVLRQIGALKILFPELDALYGVPNPTQHHPEIDSFVHTMLVLKQAVKLTENKLQLNKSAVRFAAICHDLGKALTPKEILPHHYGHEQAGIKPTRTLSKRLKVPSYYQELAELTCEYHTHIHKAFELRPETVMKLFNRFDAWRKPQRFQEFLLVCLADTRGRSGFEQREYPQRDYINALLKAAESVDVQQIIAEGFEKQNIREELNRRRTQAISEMKKAYQRQGEQALLNSDERLK</sequence>
<feature type="binding site" evidence="12">
    <location>
        <position position="21"/>
    </location>
    <ligand>
        <name>Mg(2+)</name>
        <dbReference type="ChEBI" id="CHEBI:18420"/>
    </ligand>
</feature>
<comment type="subunit">
    <text evidence="12">Monomer. Can also form homodimers and oligomers.</text>
</comment>
<evidence type="ECO:0000256" key="12">
    <source>
        <dbReference type="HAMAP-Rule" id="MF_01261"/>
    </source>
</evidence>
<evidence type="ECO:0000256" key="4">
    <source>
        <dbReference type="ARBA" id="ARBA00022695"/>
    </source>
</evidence>
<dbReference type="EC" id="2.7.7.72" evidence="12"/>
<dbReference type="NCBIfam" id="NF008137">
    <property type="entry name" value="PRK10885.1"/>
    <property type="match status" value="1"/>
</dbReference>
<evidence type="ECO:0000259" key="13">
    <source>
        <dbReference type="PROSITE" id="PS51831"/>
    </source>
</evidence>
<dbReference type="InterPro" id="IPR032828">
    <property type="entry name" value="PolyA_RNA-bd"/>
</dbReference>
<dbReference type="PIRSF" id="PIRSF000813">
    <property type="entry name" value="CCA_bact"/>
    <property type="match status" value="1"/>
</dbReference>
<evidence type="ECO:0000256" key="9">
    <source>
        <dbReference type="ARBA" id="ARBA00022840"/>
    </source>
</evidence>
<dbReference type="PROSITE" id="PS51831">
    <property type="entry name" value="HD"/>
    <property type="match status" value="1"/>
</dbReference>
<dbReference type="GO" id="GO:0004112">
    <property type="term" value="F:cyclic-nucleotide phosphodiesterase activity"/>
    <property type="evidence" value="ECO:0007669"/>
    <property type="project" value="UniProtKB-UniRule"/>
</dbReference>
<keyword evidence="3 12" id="KW-0819">tRNA processing</keyword>
<protein>
    <recommendedName>
        <fullName evidence="12">Multifunctional CCA protein</fullName>
    </recommendedName>
    <domain>
        <recommendedName>
            <fullName evidence="12">CCA-adding enzyme</fullName>
            <ecNumber evidence="12">2.7.7.72</ecNumber>
        </recommendedName>
        <alternativeName>
            <fullName evidence="12">CCA tRNA nucleotidyltransferase</fullName>
        </alternativeName>
        <alternativeName>
            <fullName evidence="12">tRNA CCA-pyrophosphorylase</fullName>
        </alternativeName>
        <alternativeName>
            <fullName evidence="12">tRNA adenylyl-/cytidylyl-transferase</fullName>
        </alternativeName>
        <alternativeName>
            <fullName evidence="12">tRNA nucleotidyltransferase</fullName>
        </alternativeName>
        <alternativeName>
            <fullName evidence="12">tRNA-NT</fullName>
        </alternativeName>
    </domain>
    <domain>
        <recommendedName>
            <fullName evidence="12">2'-nucleotidase</fullName>
            <ecNumber evidence="12">3.1.3.-</ecNumber>
        </recommendedName>
    </domain>
    <domain>
        <recommendedName>
            <fullName evidence="12">2',3'-cyclic phosphodiesterase</fullName>
            <ecNumber evidence="12">3.1.4.-</ecNumber>
        </recommendedName>
    </domain>
    <domain>
        <recommendedName>
            <fullName evidence="12">Phosphatase</fullName>
        </recommendedName>
    </domain>
</protein>
<accession>A0A1V3J288</accession>
<dbReference type="Proteomes" id="UP000189161">
    <property type="component" value="Unassembled WGS sequence"/>
</dbReference>
<dbReference type="HAMAP" id="MF_01262">
    <property type="entry name" value="CCA_bact_type2"/>
    <property type="match status" value="1"/>
</dbReference>
<dbReference type="GO" id="GO:0001680">
    <property type="term" value="P:tRNA 3'-terminal CCA addition"/>
    <property type="evidence" value="ECO:0007669"/>
    <property type="project" value="UniProtKB-UniRule"/>
</dbReference>
<keyword evidence="10 12" id="KW-0460">Magnesium</keyword>
<keyword evidence="1 12" id="KW-0533">Nickel</keyword>
<dbReference type="CDD" id="cd00077">
    <property type="entry name" value="HDc"/>
    <property type="match status" value="1"/>
</dbReference>
<evidence type="ECO:0000256" key="2">
    <source>
        <dbReference type="ARBA" id="ARBA00022679"/>
    </source>
</evidence>
<keyword evidence="8 12" id="KW-0378">Hydrolase</keyword>
<name>A0A1V3J288_9PAST</name>
<keyword evidence="11 12" id="KW-0694">RNA-binding</keyword>
<dbReference type="GO" id="GO:0000287">
    <property type="term" value="F:magnesium ion binding"/>
    <property type="evidence" value="ECO:0007669"/>
    <property type="project" value="UniProtKB-UniRule"/>
</dbReference>
<feature type="binding site" evidence="12">
    <location>
        <position position="11"/>
    </location>
    <ligand>
        <name>CTP</name>
        <dbReference type="ChEBI" id="CHEBI:37563"/>
    </ligand>
</feature>
<gene>
    <name evidence="12" type="primary">cca</name>
    <name evidence="14" type="ORF">BKK52_04210</name>
</gene>
<feature type="binding site" evidence="12">
    <location>
        <position position="8"/>
    </location>
    <ligand>
        <name>ATP</name>
        <dbReference type="ChEBI" id="CHEBI:30616"/>
    </ligand>
</feature>
<reference evidence="14 15" key="1">
    <citation type="submission" date="2016-10" db="EMBL/GenBank/DDBJ databases">
        <title>Rodentibacter gen. nov. and new species.</title>
        <authorList>
            <person name="Christensen H."/>
        </authorList>
    </citation>
    <scope>NUCLEOTIDE SEQUENCE [LARGE SCALE GENOMIC DNA]</scope>
    <source>
        <strain evidence="14 15">H1987082031</strain>
    </source>
</reference>
<dbReference type="InterPro" id="IPR003607">
    <property type="entry name" value="HD/PDEase_dom"/>
</dbReference>
<dbReference type="PANTHER" id="PTHR47545:SF1">
    <property type="entry name" value="MULTIFUNCTIONAL CCA PROTEIN"/>
    <property type="match status" value="1"/>
</dbReference>
<dbReference type="EMBL" id="MLHL01000019">
    <property type="protein sequence ID" value="OOF49008.1"/>
    <property type="molecule type" value="Genomic_DNA"/>
</dbReference>
<organism evidence="14 15">
    <name type="scientific">Rodentibacter trehalosifermentans</name>
    <dbReference type="NCBI Taxonomy" id="1908263"/>
    <lineage>
        <taxon>Bacteria</taxon>
        <taxon>Pseudomonadati</taxon>
        <taxon>Pseudomonadota</taxon>
        <taxon>Gammaproteobacteria</taxon>
        <taxon>Pasteurellales</taxon>
        <taxon>Pasteurellaceae</taxon>
        <taxon>Rodentibacter</taxon>
    </lineage>
</organism>
<keyword evidence="4 12" id="KW-0548">Nucleotidyltransferase</keyword>
<comment type="function">
    <text evidence="12">Catalyzes the addition and repair of the essential 3'-terminal CCA sequence in tRNAs without using a nucleic acid template. Adds these three nucleotides in the order of C, C, and A to the tRNA nucleotide-73, using CTP and ATP as substrates and producing inorganic pyrophosphate. tRNA 3'-terminal CCA addition is required both for tRNA processing and repair. Also involved in tRNA surveillance by mediating tandem CCA addition to generate a CCACCA at the 3' terminus of unstable tRNAs. While stable tRNAs receive only 3'-terminal CCA, unstable tRNAs are marked with CCACCA and rapidly degraded.</text>
</comment>
<comment type="domain">
    <text evidence="12">Comprises two domains: an N-terminal domain containing the nucleotidyltransferase activity and a C-terminal HD domain associated with both phosphodiesterase and phosphatase activities.</text>
</comment>
<dbReference type="Gene3D" id="1.10.3090.10">
    <property type="entry name" value="cca-adding enzyme, domain 2"/>
    <property type="match status" value="1"/>
</dbReference>
<evidence type="ECO:0000256" key="6">
    <source>
        <dbReference type="ARBA" id="ARBA00022741"/>
    </source>
</evidence>
<dbReference type="GO" id="GO:0042245">
    <property type="term" value="P:RNA repair"/>
    <property type="evidence" value="ECO:0007669"/>
    <property type="project" value="UniProtKB-KW"/>
</dbReference>
<dbReference type="OrthoDB" id="9805698at2"/>
<keyword evidence="2 12" id="KW-0808">Transferase</keyword>
<dbReference type="Gene3D" id="3.30.460.10">
    <property type="entry name" value="Beta Polymerase, domain 2"/>
    <property type="match status" value="1"/>
</dbReference>
<feature type="binding site" evidence="12">
    <location>
        <position position="91"/>
    </location>
    <ligand>
        <name>CTP</name>
        <dbReference type="ChEBI" id="CHEBI:37563"/>
    </ligand>
</feature>
<dbReference type="GO" id="GO:0005524">
    <property type="term" value="F:ATP binding"/>
    <property type="evidence" value="ECO:0007669"/>
    <property type="project" value="UniProtKB-UniRule"/>
</dbReference>
<comment type="miscellaneous">
    <text evidence="12">A single active site specifically recognizes both ATP and CTP and is responsible for their addition.</text>
</comment>
<feature type="binding site" evidence="12">
    <location>
        <position position="140"/>
    </location>
    <ligand>
        <name>ATP</name>
        <dbReference type="ChEBI" id="CHEBI:30616"/>
    </ligand>
</feature>
<dbReference type="Pfam" id="PF01966">
    <property type="entry name" value="HD"/>
    <property type="match status" value="1"/>
</dbReference>
<dbReference type="Pfam" id="PF01743">
    <property type="entry name" value="PolyA_pol"/>
    <property type="match status" value="1"/>
</dbReference>
<evidence type="ECO:0000256" key="3">
    <source>
        <dbReference type="ARBA" id="ARBA00022694"/>
    </source>
</evidence>
<keyword evidence="5 12" id="KW-0479">Metal-binding</keyword>
<evidence type="ECO:0000256" key="5">
    <source>
        <dbReference type="ARBA" id="ARBA00022723"/>
    </source>
</evidence>
<dbReference type="RefSeq" id="WP_077478024.1">
    <property type="nucleotide sequence ID" value="NZ_MLHL01000019.1"/>
</dbReference>
<dbReference type="GO" id="GO:0004810">
    <property type="term" value="F:CCA tRNA nucleotidyltransferase activity"/>
    <property type="evidence" value="ECO:0007669"/>
    <property type="project" value="UniProtKB-UniRule"/>
</dbReference>
<dbReference type="InterPro" id="IPR006674">
    <property type="entry name" value="HD_domain"/>
</dbReference>
<feature type="domain" description="HD" evidence="13">
    <location>
        <begin position="228"/>
        <end position="335"/>
    </location>
</feature>
<dbReference type="HAMAP" id="MF_01261">
    <property type="entry name" value="CCA_bact_type1"/>
    <property type="match status" value="1"/>
</dbReference>
<dbReference type="SUPFAM" id="SSF81301">
    <property type="entry name" value="Nucleotidyltransferase"/>
    <property type="match status" value="1"/>
</dbReference>
<evidence type="ECO:0000313" key="15">
    <source>
        <dbReference type="Proteomes" id="UP000189161"/>
    </source>
</evidence>
<comment type="caution">
    <text evidence="14">The sequence shown here is derived from an EMBL/GenBank/DDBJ whole genome shotgun (WGS) entry which is preliminary data.</text>
</comment>
<comment type="cofactor">
    <cofactor evidence="12">
        <name>Ni(2+)</name>
        <dbReference type="ChEBI" id="CHEBI:49786"/>
    </cofactor>
    <text evidence="12">Nickel for phosphatase activity.</text>
</comment>
<evidence type="ECO:0000313" key="14">
    <source>
        <dbReference type="EMBL" id="OOF49008.1"/>
    </source>
</evidence>